<dbReference type="EMBL" id="JAVDXW010000001">
    <property type="protein sequence ID" value="MDR7300907.1"/>
    <property type="molecule type" value="Genomic_DNA"/>
</dbReference>
<keyword evidence="3 7" id="KW-0812">Transmembrane</keyword>
<keyword evidence="5 7" id="KW-0472">Membrane</keyword>
<evidence type="ECO:0000256" key="4">
    <source>
        <dbReference type="ARBA" id="ARBA00022989"/>
    </source>
</evidence>
<evidence type="ECO:0000313" key="10">
    <source>
        <dbReference type="Proteomes" id="UP001180845"/>
    </source>
</evidence>
<protein>
    <submittedName>
        <fullName evidence="9">RDD family membrane protein YckC</fullName>
    </submittedName>
</protein>
<dbReference type="PANTHER" id="PTHR36115">
    <property type="entry name" value="PROLINE-RICH ANTIGEN HOMOLOG-RELATED"/>
    <property type="match status" value="1"/>
</dbReference>
<feature type="region of interest" description="Disordered" evidence="6">
    <location>
        <begin position="1"/>
        <end position="38"/>
    </location>
</feature>
<evidence type="ECO:0000259" key="8">
    <source>
        <dbReference type="Pfam" id="PF06271"/>
    </source>
</evidence>
<feature type="compositionally biased region" description="Pro residues" evidence="6">
    <location>
        <begin position="243"/>
        <end position="255"/>
    </location>
</feature>
<gene>
    <name evidence="9" type="ORF">JOF55_001088</name>
</gene>
<evidence type="ECO:0000256" key="7">
    <source>
        <dbReference type="SAM" id="Phobius"/>
    </source>
</evidence>
<dbReference type="Pfam" id="PF06271">
    <property type="entry name" value="RDD"/>
    <property type="match status" value="1"/>
</dbReference>
<dbReference type="AlphaFoldDB" id="A0AAE3ZCT9"/>
<keyword evidence="4 7" id="KW-1133">Transmembrane helix</keyword>
<feature type="compositionally biased region" description="Low complexity" evidence="6">
    <location>
        <begin position="224"/>
        <end position="242"/>
    </location>
</feature>
<evidence type="ECO:0000256" key="3">
    <source>
        <dbReference type="ARBA" id="ARBA00022692"/>
    </source>
</evidence>
<proteinExistence type="predicted"/>
<feature type="domain" description="RDD" evidence="8">
    <location>
        <begin position="67"/>
        <end position="202"/>
    </location>
</feature>
<evidence type="ECO:0000256" key="1">
    <source>
        <dbReference type="ARBA" id="ARBA00004651"/>
    </source>
</evidence>
<keyword evidence="2" id="KW-1003">Cell membrane</keyword>
<sequence>MSNPYGGPPSGPQPQQPHGQQGYGPPSGPVPPQPYGQQGYGPPYGVPSAYGVPGHPGMVVHPYGRPAEWGTRVLGYLLDGGIPGVAAGISILLGFMIGSLIAGNGSDAAATVFLIVMLLLGSLGSTAFSIWNVAYRRGTTGQTIGQQVVKIRTVSEDHGGPIGFGNAFLRQLCHILDSAPCNVGFLAPLWEEKNQTWADKIMRTVVVTVEQPGSAMPPMGQPGYAGYAGYPAQPGHPSGGFPAQPPGYGQPPQQW</sequence>
<dbReference type="RefSeq" id="WP_310270447.1">
    <property type="nucleotide sequence ID" value="NZ_JAVDXW010000001.1"/>
</dbReference>
<feature type="transmembrane region" description="Helical" evidence="7">
    <location>
        <begin position="82"/>
        <end position="102"/>
    </location>
</feature>
<comment type="caution">
    <text evidence="9">The sequence shown here is derived from an EMBL/GenBank/DDBJ whole genome shotgun (WGS) entry which is preliminary data.</text>
</comment>
<dbReference type="PANTHER" id="PTHR36115:SF6">
    <property type="entry name" value="PROLINE-RICH ANTIGEN HOMOLOG"/>
    <property type="match status" value="1"/>
</dbReference>
<name>A0AAE3ZCT9_9ACTN</name>
<dbReference type="GO" id="GO:0005886">
    <property type="term" value="C:plasma membrane"/>
    <property type="evidence" value="ECO:0007669"/>
    <property type="project" value="UniProtKB-SubCell"/>
</dbReference>
<feature type="region of interest" description="Disordered" evidence="6">
    <location>
        <begin position="224"/>
        <end position="255"/>
    </location>
</feature>
<dbReference type="InterPro" id="IPR010432">
    <property type="entry name" value="RDD"/>
</dbReference>
<comment type="subcellular location">
    <subcellularLocation>
        <location evidence="1">Cell membrane</location>
        <topology evidence="1">Multi-pass membrane protein</topology>
    </subcellularLocation>
</comment>
<keyword evidence="10" id="KW-1185">Reference proteome</keyword>
<dbReference type="InterPro" id="IPR051791">
    <property type="entry name" value="Pra-immunoreactive"/>
</dbReference>
<reference evidence="9" key="1">
    <citation type="submission" date="2023-07" db="EMBL/GenBank/DDBJ databases">
        <title>Sequencing the genomes of 1000 actinobacteria strains.</title>
        <authorList>
            <person name="Klenk H.-P."/>
        </authorList>
    </citation>
    <scope>NUCLEOTIDE SEQUENCE</scope>
    <source>
        <strain evidence="9">DSM 45977</strain>
    </source>
</reference>
<evidence type="ECO:0000313" key="9">
    <source>
        <dbReference type="EMBL" id="MDR7300907.1"/>
    </source>
</evidence>
<evidence type="ECO:0000256" key="6">
    <source>
        <dbReference type="SAM" id="MobiDB-lite"/>
    </source>
</evidence>
<dbReference type="Proteomes" id="UP001180845">
    <property type="component" value="Unassembled WGS sequence"/>
</dbReference>
<accession>A0AAE3ZCT9</accession>
<feature type="transmembrane region" description="Helical" evidence="7">
    <location>
        <begin position="108"/>
        <end position="131"/>
    </location>
</feature>
<evidence type="ECO:0000256" key="2">
    <source>
        <dbReference type="ARBA" id="ARBA00022475"/>
    </source>
</evidence>
<organism evidence="9 10">
    <name type="scientific">Haloactinomyces albus</name>
    <dbReference type="NCBI Taxonomy" id="1352928"/>
    <lineage>
        <taxon>Bacteria</taxon>
        <taxon>Bacillati</taxon>
        <taxon>Actinomycetota</taxon>
        <taxon>Actinomycetes</taxon>
        <taxon>Actinopolysporales</taxon>
        <taxon>Actinopolysporaceae</taxon>
        <taxon>Haloactinomyces</taxon>
    </lineage>
</organism>
<feature type="compositionally biased region" description="Pro residues" evidence="6">
    <location>
        <begin position="1"/>
        <end position="15"/>
    </location>
</feature>
<evidence type="ECO:0000256" key="5">
    <source>
        <dbReference type="ARBA" id="ARBA00023136"/>
    </source>
</evidence>